<dbReference type="PIRSF" id="PIRSF005901">
    <property type="entry name" value="EF-P"/>
    <property type="match status" value="1"/>
</dbReference>
<sequence>MIQATQLRPGMVIKFNNELHTVFTMNHRTPGNLRGFVQVKMRNLRSGTMFEHRFSSEDRVEKAILEEVEMEYMYDDGEYYYFMNTENYEQTHLTKDHLGGGVDFLIPQLKVHVEYYEGKPISVELPPSVDMKVVETEPGIKSGSVSNVGKPAKMETGLIVSVPQFVNEGDVIRVSTSEGSYQERVTN</sequence>
<dbReference type="Gene3D" id="2.30.30.30">
    <property type="match status" value="1"/>
</dbReference>
<comment type="subcellular location">
    <subcellularLocation>
        <location evidence="1 7">Cytoplasm</location>
    </subcellularLocation>
</comment>
<dbReference type="Proteomes" id="UP000593892">
    <property type="component" value="Chromosome"/>
</dbReference>
<evidence type="ECO:0000256" key="5">
    <source>
        <dbReference type="ARBA" id="ARBA00022768"/>
    </source>
</evidence>
<evidence type="ECO:0000256" key="1">
    <source>
        <dbReference type="ARBA" id="ARBA00004496"/>
    </source>
</evidence>
<dbReference type="PANTHER" id="PTHR30053">
    <property type="entry name" value="ELONGATION FACTOR P"/>
    <property type="match status" value="1"/>
</dbReference>
<evidence type="ECO:0000256" key="4">
    <source>
        <dbReference type="ARBA" id="ARBA00022490"/>
    </source>
</evidence>
<dbReference type="GO" id="GO:0003746">
    <property type="term" value="F:translation elongation factor activity"/>
    <property type="evidence" value="ECO:0007669"/>
    <property type="project" value="UniProtKB-UniRule"/>
</dbReference>
<dbReference type="FunFam" id="2.40.50.140:FF:000009">
    <property type="entry name" value="Elongation factor P"/>
    <property type="match status" value="1"/>
</dbReference>
<dbReference type="Pfam" id="PF01132">
    <property type="entry name" value="EFP"/>
    <property type="match status" value="1"/>
</dbReference>
<keyword evidence="13" id="KW-1185">Reference proteome</keyword>
<keyword evidence="6 7" id="KW-0648">Protein biosynthesis</keyword>
<proteinExistence type="inferred from homology"/>
<dbReference type="PROSITE" id="PS01275">
    <property type="entry name" value="EFP"/>
    <property type="match status" value="1"/>
</dbReference>
<keyword evidence="5 7" id="KW-0251">Elongation factor</keyword>
<dbReference type="HAMAP" id="MF_00141">
    <property type="entry name" value="EF_P"/>
    <property type="match status" value="1"/>
</dbReference>
<dbReference type="PANTHER" id="PTHR30053:SF12">
    <property type="entry name" value="ELONGATION FACTOR P (EF-P) FAMILY PROTEIN"/>
    <property type="match status" value="1"/>
</dbReference>
<keyword evidence="4 7" id="KW-0963">Cytoplasm</keyword>
<dbReference type="AlphaFoldDB" id="A0A7S7NYI0"/>
<accession>A0A7S7NYI0</accession>
<dbReference type="InterPro" id="IPR001059">
    <property type="entry name" value="Transl_elong_P/YeiP_cen"/>
</dbReference>
<evidence type="ECO:0000256" key="6">
    <source>
        <dbReference type="ARBA" id="ARBA00022917"/>
    </source>
</evidence>
<dbReference type="Pfam" id="PF09285">
    <property type="entry name" value="Elong-fact-P_C"/>
    <property type="match status" value="1"/>
</dbReference>
<evidence type="ECO:0000259" key="10">
    <source>
        <dbReference type="SMART" id="SM00841"/>
    </source>
</evidence>
<dbReference type="EMBL" id="CP063849">
    <property type="protein sequence ID" value="QOY91559.1"/>
    <property type="molecule type" value="Genomic_DNA"/>
</dbReference>
<gene>
    <name evidence="7 12" type="primary">efp</name>
    <name evidence="12" type="ORF">IRI77_16910</name>
</gene>
<organism evidence="12 13">
    <name type="scientific">Paludibaculum fermentans</name>
    <dbReference type="NCBI Taxonomy" id="1473598"/>
    <lineage>
        <taxon>Bacteria</taxon>
        <taxon>Pseudomonadati</taxon>
        <taxon>Acidobacteriota</taxon>
        <taxon>Terriglobia</taxon>
        <taxon>Bryobacterales</taxon>
        <taxon>Bryobacteraceae</taxon>
        <taxon>Paludibaculum</taxon>
    </lineage>
</organism>
<dbReference type="GO" id="GO:0043043">
    <property type="term" value="P:peptide biosynthetic process"/>
    <property type="evidence" value="ECO:0007669"/>
    <property type="project" value="InterPro"/>
</dbReference>
<dbReference type="CDD" id="cd04470">
    <property type="entry name" value="S1_EF-P_repeat_1"/>
    <property type="match status" value="1"/>
</dbReference>
<protein>
    <recommendedName>
        <fullName evidence="7 8">Elongation factor P</fullName>
        <shortName evidence="7">EF-P</shortName>
    </recommendedName>
</protein>
<dbReference type="FunFam" id="2.40.50.140:FF:000004">
    <property type="entry name" value="Elongation factor P"/>
    <property type="match status" value="1"/>
</dbReference>
<evidence type="ECO:0000256" key="9">
    <source>
        <dbReference type="RuleBase" id="RU004389"/>
    </source>
</evidence>
<comment type="function">
    <text evidence="7">Involved in peptide bond synthesis. Stimulates efficient translation and peptide-bond synthesis on native or reconstituted 70S ribosomes in vitro. Probably functions indirectly by altering the affinity of the ribosome for aminoacyl-tRNA, thus increasing their reactivity as acceptors for peptidyl transferase.</text>
</comment>
<evidence type="ECO:0000313" key="12">
    <source>
        <dbReference type="EMBL" id="QOY91559.1"/>
    </source>
</evidence>
<dbReference type="InterPro" id="IPR013185">
    <property type="entry name" value="Transl_elong_KOW-like"/>
</dbReference>
<dbReference type="GO" id="GO:0005829">
    <property type="term" value="C:cytosol"/>
    <property type="evidence" value="ECO:0007669"/>
    <property type="project" value="UniProtKB-ARBA"/>
</dbReference>
<dbReference type="InterPro" id="IPR008991">
    <property type="entry name" value="Translation_prot_SH3-like_sf"/>
</dbReference>
<reference evidence="12 13" key="1">
    <citation type="submission" date="2020-10" db="EMBL/GenBank/DDBJ databases">
        <title>Complete genome sequence of Paludibaculum fermentans P105T, a facultatively anaerobic acidobacterium capable of dissimilatory Fe(III) reduction.</title>
        <authorList>
            <person name="Dedysh S.N."/>
            <person name="Beletsky A.V."/>
            <person name="Kulichevskaya I.S."/>
            <person name="Mardanov A.V."/>
            <person name="Ravin N.V."/>
        </authorList>
    </citation>
    <scope>NUCLEOTIDE SEQUENCE [LARGE SCALE GENOMIC DNA]</scope>
    <source>
        <strain evidence="12 13">P105</strain>
    </source>
</reference>
<evidence type="ECO:0000256" key="8">
    <source>
        <dbReference type="NCBIfam" id="TIGR00038"/>
    </source>
</evidence>
<evidence type="ECO:0000259" key="11">
    <source>
        <dbReference type="SMART" id="SM01185"/>
    </source>
</evidence>
<feature type="domain" description="Elongation factor P C-terminal" evidence="10">
    <location>
        <begin position="129"/>
        <end position="184"/>
    </location>
</feature>
<evidence type="ECO:0000256" key="7">
    <source>
        <dbReference type="HAMAP-Rule" id="MF_00141"/>
    </source>
</evidence>
<dbReference type="Pfam" id="PF08207">
    <property type="entry name" value="EFP_N"/>
    <property type="match status" value="1"/>
</dbReference>
<dbReference type="NCBIfam" id="TIGR00038">
    <property type="entry name" value="efp"/>
    <property type="match status" value="1"/>
</dbReference>
<dbReference type="InterPro" id="IPR013852">
    <property type="entry name" value="Transl_elong_P/YeiP_CS"/>
</dbReference>
<dbReference type="UniPathway" id="UPA00345"/>
<dbReference type="InterPro" id="IPR015365">
    <property type="entry name" value="Elong-fact-P_C"/>
</dbReference>
<dbReference type="SMART" id="SM01185">
    <property type="entry name" value="EFP"/>
    <property type="match status" value="1"/>
</dbReference>
<evidence type="ECO:0000256" key="2">
    <source>
        <dbReference type="ARBA" id="ARBA00004815"/>
    </source>
</evidence>
<dbReference type="KEGG" id="pfer:IRI77_16910"/>
<evidence type="ECO:0000256" key="3">
    <source>
        <dbReference type="ARBA" id="ARBA00009479"/>
    </source>
</evidence>
<dbReference type="SUPFAM" id="SSF50249">
    <property type="entry name" value="Nucleic acid-binding proteins"/>
    <property type="match status" value="2"/>
</dbReference>
<dbReference type="SMART" id="SM00841">
    <property type="entry name" value="Elong-fact-P_C"/>
    <property type="match status" value="1"/>
</dbReference>
<evidence type="ECO:0000313" key="13">
    <source>
        <dbReference type="Proteomes" id="UP000593892"/>
    </source>
</evidence>
<dbReference type="NCBIfam" id="NF001810">
    <property type="entry name" value="PRK00529.1"/>
    <property type="match status" value="1"/>
</dbReference>
<feature type="domain" description="Translation elongation factor P/YeiP central" evidence="11">
    <location>
        <begin position="67"/>
        <end position="121"/>
    </location>
</feature>
<dbReference type="Gene3D" id="2.40.50.140">
    <property type="entry name" value="Nucleic acid-binding proteins"/>
    <property type="match status" value="2"/>
</dbReference>
<comment type="similarity">
    <text evidence="3 7 9">Belongs to the elongation factor P family.</text>
</comment>
<dbReference type="InterPro" id="IPR012340">
    <property type="entry name" value="NA-bd_OB-fold"/>
</dbReference>
<dbReference type="InterPro" id="IPR014722">
    <property type="entry name" value="Rib_uL2_dom2"/>
</dbReference>
<dbReference type="SUPFAM" id="SSF50104">
    <property type="entry name" value="Translation proteins SH3-like domain"/>
    <property type="match status" value="1"/>
</dbReference>
<dbReference type="RefSeq" id="WP_194453213.1">
    <property type="nucleotide sequence ID" value="NZ_CP063849.1"/>
</dbReference>
<dbReference type="InterPro" id="IPR020599">
    <property type="entry name" value="Transl_elong_fac_P/YeiP"/>
</dbReference>
<name>A0A7S7NYI0_PALFE</name>
<dbReference type="CDD" id="cd05794">
    <property type="entry name" value="S1_EF-P_repeat_2"/>
    <property type="match status" value="1"/>
</dbReference>
<comment type="pathway">
    <text evidence="2 7">Protein biosynthesis; polypeptide chain elongation.</text>
</comment>
<dbReference type="InterPro" id="IPR011768">
    <property type="entry name" value="Transl_elongation_fac_P"/>
</dbReference>